<feature type="domain" description="Copper amine oxidase-like N-terminal" evidence="2">
    <location>
        <begin position="430"/>
        <end position="522"/>
    </location>
</feature>
<evidence type="ECO:0000259" key="2">
    <source>
        <dbReference type="Pfam" id="PF07833"/>
    </source>
</evidence>
<name>A0A7W5C425_9BACL</name>
<dbReference type="PROSITE" id="PS51257">
    <property type="entry name" value="PROKAR_LIPOPROTEIN"/>
    <property type="match status" value="1"/>
</dbReference>
<proteinExistence type="predicted"/>
<dbReference type="SUPFAM" id="SSF55383">
    <property type="entry name" value="Copper amine oxidase, domain N"/>
    <property type="match status" value="1"/>
</dbReference>
<reference evidence="3 4" key="1">
    <citation type="submission" date="2020-08" db="EMBL/GenBank/DDBJ databases">
        <title>Genomic Encyclopedia of Type Strains, Phase III (KMG-III): the genomes of soil and plant-associated and newly described type strains.</title>
        <authorList>
            <person name="Whitman W."/>
        </authorList>
    </citation>
    <scope>NUCLEOTIDE SEQUENCE [LARGE SCALE GENOMIC DNA]</scope>
    <source>
        <strain evidence="3 4">CECT 8234</strain>
    </source>
</reference>
<comment type="caution">
    <text evidence="3">The sequence shown here is derived from an EMBL/GenBank/DDBJ whole genome shotgun (WGS) entry which is preliminary data.</text>
</comment>
<sequence>MKKSFARPSKFIALILAFTLVFVAGCEAISNLDFNTVLKNSLKVTSSESKQSVELKLELDDTAYEGATEEDIAIMKLVSNIKLQFENVKMQDSSNASFNGSLIFGDTASVKFSLKMSDKLAIMEIEGAKQPFAIDLTSEGLLGLTGLSGLPEDAATEAAAPELDEATATALGHEILDTVGSYVIHNLPNPERIDVKPVFENINGVSTSLMKVHVDFDGNEILPWVKKYVDALIADRAGLDKMVAGVFEVLNSNPQILGAAEEVIPFDQGGLDSEDPAELIAEATEGIAELLTELQGELKLLEEEEQEEFDEIFNKNLSIKADMYVDNKLDIRKQAYELSYAPSLDPEFGVLPIKGITLKFESESWNVNGVVKADAPVASKSDFAIEQLVDMQGYQALKMFDDKSVVYDLLKNKLHVNKQNITWYSDEYYNPVIITASHVTIIPLRSTVEQLGGVLTFDKKTKSLKVFDEATNTTIVLKNGSDSAVVNGKTVKWAFPVTVIDGVTYVPARNLTHAIKAKIGWTDLGDDMKVFSLDREV</sequence>
<dbReference type="EMBL" id="JACHXW010000002">
    <property type="protein sequence ID" value="MBB3150726.1"/>
    <property type="molecule type" value="Genomic_DNA"/>
</dbReference>
<dbReference type="RefSeq" id="WP_183559007.1">
    <property type="nucleotide sequence ID" value="NZ_CBCSLB010000004.1"/>
</dbReference>
<dbReference type="AlphaFoldDB" id="A0A7W5C425"/>
<dbReference type="InterPro" id="IPR012854">
    <property type="entry name" value="Cu_amine_oxidase-like_N"/>
</dbReference>
<gene>
    <name evidence="3" type="ORF">FHS16_000760</name>
</gene>
<accession>A0A7W5C425</accession>
<evidence type="ECO:0000313" key="4">
    <source>
        <dbReference type="Proteomes" id="UP000518605"/>
    </source>
</evidence>
<feature type="coiled-coil region" evidence="1">
    <location>
        <begin position="284"/>
        <end position="311"/>
    </location>
</feature>
<evidence type="ECO:0000256" key="1">
    <source>
        <dbReference type="SAM" id="Coils"/>
    </source>
</evidence>
<dbReference type="Gene3D" id="3.30.457.10">
    <property type="entry name" value="Copper amine oxidase-like, N-terminal domain"/>
    <property type="match status" value="1"/>
</dbReference>
<dbReference type="Pfam" id="PF07833">
    <property type="entry name" value="Cu_amine_oxidN1"/>
    <property type="match status" value="1"/>
</dbReference>
<organism evidence="3 4">
    <name type="scientific">Paenibacillus endophyticus</name>
    <dbReference type="NCBI Taxonomy" id="1294268"/>
    <lineage>
        <taxon>Bacteria</taxon>
        <taxon>Bacillati</taxon>
        <taxon>Bacillota</taxon>
        <taxon>Bacilli</taxon>
        <taxon>Bacillales</taxon>
        <taxon>Paenibacillaceae</taxon>
        <taxon>Paenibacillus</taxon>
    </lineage>
</organism>
<evidence type="ECO:0000313" key="3">
    <source>
        <dbReference type="EMBL" id="MBB3150726.1"/>
    </source>
</evidence>
<dbReference type="Proteomes" id="UP000518605">
    <property type="component" value="Unassembled WGS sequence"/>
</dbReference>
<protein>
    <recommendedName>
        <fullName evidence="2">Copper amine oxidase-like N-terminal domain-containing protein</fullName>
    </recommendedName>
</protein>
<dbReference type="InterPro" id="IPR036582">
    <property type="entry name" value="Mao_N_sf"/>
</dbReference>
<keyword evidence="4" id="KW-1185">Reference proteome</keyword>
<keyword evidence="1" id="KW-0175">Coiled coil</keyword>